<comment type="catalytic activity">
    <reaction evidence="10">
        <text>L-seryl-[protein] + ATP = O-phospho-L-seryl-[protein] + ADP + H(+)</text>
        <dbReference type="Rhea" id="RHEA:17989"/>
        <dbReference type="Rhea" id="RHEA-COMP:9863"/>
        <dbReference type="Rhea" id="RHEA-COMP:11604"/>
        <dbReference type="ChEBI" id="CHEBI:15378"/>
        <dbReference type="ChEBI" id="CHEBI:29999"/>
        <dbReference type="ChEBI" id="CHEBI:30616"/>
        <dbReference type="ChEBI" id="CHEBI:83421"/>
        <dbReference type="ChEBI" id="CHEBI:456216"/>
        <dbReference type="EC" id="2.7.11.1"/>
    </reaction>
</comment>
<reference evidence="13" key="1">
    <citation type="submission" date="2013-02" db="EMBL/GenBank/DDBJ databases">
        <authorList>
            <person name="Hughes D."/>
        </authorList>
    </citation>
    <scope>NUCLEOTIDE SEQUENCE</scope>
    <source>
        <strain>Durham</strain>
        <strain evidence="13">NC isolate 2 -- Noor lab</strain>
    </source>
</reference>
<dbReference type="EC" id="2.7.11.1" evidence="1"/>
<keyword evidence="3" id="KW-0723">Serine/threonine-protein kinase</keyword>
<keyword evidence="13" id="KW-1185">Reference proteome</keyword>
<dbReference type="Pfam" id="PF00069">
    <property type="entry name" value="Pkinase"/>
    <property type="match status" value="1"/>
</dbReference>
<comment type="catalytic activity">
    <reaction evidence="9">
        <text>L-threonyl-[protein] + ATP = O-phospho-L-threonyl-[protein] + ADP + H(+)</text>
        <dbReference type="Rhea" id="RHEA:46608"/>
        <dbReference type="Rhea" id="RHEA-COMP:11060"/>
        <dbReference type="Rhea" id="RHEA-COMP:11605"/>
        <dbReference type="ChEBI" id="CHEBI:15378"/>
        <dbReference type="ChEBI" id="CHEBI:30013"/>
        <dbReference type="ChEBI" id="CHEBI:30616"/>
        <dbReference type="ChEBI" id="CHEBI:61977"/>
        <dbReference type="ChEBI" id="CHEBI:456216"/>
        <dbReference type="EC" id="2.7.11.1"/>
    </reaction>
</comment>
<dbReference type="HOGENOM" id="CLU_1998251_0_0_1"/>
<dbReference type="SUPFAM" id="SSF56112">
    <property type="entry name" value="Protein kinase-like (PK-like)"/>
    <property type="match status" value="1"/>
</dbReference>
<evidence type="ECO:0000313" key="13">
    <source>
        <dbReference type="Proteomes" id="UP000015102"/>
    </source>
</evidence>
<dbReference type="GO" id="GO:0005634">
    <property type="term" value="C:nucleus"/>
    <property type="evidence" value="ECO:0007669"/>
    <property type="project" value="TreeGrafter"/>
</dbReference>
<dbReference type="PANTHER" id="PTHR24356">
    <property type="entry name" value="SERINE/THREONINE-PROTEIN KINASE"/>
    <property type="match status" value="1"/>
</dbReference>
<dbReference type="FunFam" id="3.30.200.20:FF:000550">
    <property type="entry name" value="Serine/threonine-protein kinase greatwall"/>
    <property type="match status" value="1"/>
</dbReference>
<dbReference type="EMBL" id="CAQQ02064150">
    <property type="status" value="NOT_ANNOTATED_CDS"/>
    <property type="molecule type" value="Genomic_DNA"/>
</dbReference>
<dbReference type="InterPro" id="IPR011009">
    <property type="entry name" value="Kinase-like_dom_sf"/>
</dbReference>
<dbReference type="AlphaFoldDB" id="T1H5C9"/>
<name>T1H5C9_MEGSC</name>
<dbReference type="OMA" id="IMSERNM"/>
<evidence type="ECO:0000256" key="7">
    <source>
        <dbReference type="ARBA" id="ARBA00022840"/>
    </source>
</evidence>
<evidence type="ECO:0000256" key="9">
    <source>
        <dbReference type="ARBA" id="ARBA00047899"/>
    </source>
</evidence>
<dbReference type="PROSITE" id="PS50011">
    <property type="entry name" value="PROTEIN_KINASE_DOM"/>
    <property type="match status" value="1"/>
</dbReference>
<reference evidence="12" key="2">
    <citation type="submission" date="2015-06" db="UniProtKB">
        <authorList>
            <consortium name="EnsemblMetazoa"/>
        </authorList>
    </citation>
    <scope>IDENTIFICATION</scope>
</reference>
<dbReference type="GO" id="GO:0004674">
    <property type="term" value="F:protein serine/threonine kinase activity"/>
    <property type="evidence" value="ECO:0007669"/>
    <property type="project" value="UniProtKB-KW"/>
</dbReference>
<evidence type="ECO:0000256" key="3">
    <source>
        <dbReference type="ARBA" id="ARBA00022527"/>
    </source>
</evidence>
<evidence type="ECO:0000256" key="2">
    <source>
        <dbReference type="ARBA" id="ARBA00022148"/>
    </source>
</evidence>
<dbReference type="PANTHER" id="PTHR24356:SF1">
    <property type="entry name" value="SERINE_THREONINE-PROTEIN KINASE GREATWALL"/>
    <property type="match status" value="1"/>
</dbReference>
<dbReference type="EnsemblMetazoa" id="MESCA011506-RA">
    <property type="protein sequence ID" value="MESCA011506-PA"/>
    <property type="gene ID" value="MESCA011506"/>
</dbReference>
<dbReference type="InterPro" id="IPR050236">
    <property type="entry name" value="Ser_Thr_kinase_AGC"/>
</dbReference>
<evidence type="ECO:0000256" key="4">
    <source>
        <dbReference type="ARBA" id="ARBA00022679"/>
    </source>
</evidence>
<evidence type="ECO:0000256" key="5">
    <source>
        <dbReference type="ARBA" id="ARBA00022741"/>
    </source>
</evidence>
<dbReference type="GO" id="GO:0005524">
    <property type="term" value="F:ATP binding"/>
    <property type="evidence" value="ECO:0007669"/>
    <property type="project" value="UniProtKB-KW"/>
</dbReference>
<sequence length="125" mass="14481">MEPKTPKRVQILDGEHMLDKINKLTTKRDNKESPTKLPSIRDFVIIKPISRGAYGKVFLGYKQNDSDKLFAIKVMRKSDMINKNMVSQVITERNALALSRSPFCVNLYYSLQSVSYIYLVLEYMN</sequence>
<dbReference type="Gene3D" id="3.30.200.20">
    <property type="entry name" value="Phosphorylase Kinase, domain 1"/>
    <property type="match status" value="1"/>
</dbReference>
<evidence type="ECO:0000256" key="1">
    <source>
        <dbReference type="ARBA" id="ARBA00012513"/>
    </source>
</evidence>
<proteinExistence type="predicted"/>
<feature type="domain" description="Protein kinase" evidence="11">
    <location>
        <begin position="43"/>
        <end position="125"/>
    </location>
</feature>
<evidence type="ECO:0000259" key="11">
    <source>
        <dbReference type="PROSITE" id="PS50011"/>
    </source>
</evidence>
<keyword evidence="4" id="KW-0808">Transferase</keyword>
<keyword evidence="5" id="KW-0547">Nucleotide-binding</keyword>
<dbReference type="InterPro" id="IPR000719">
    <property type="entry name" value="Prot_kinase_dom"/>
</dbReference>
<evidence type="ECO:0000256" key="10">
    <source>
        <dbReference type="ARBA" id="ARBA00048679"/>
    </source>
</evidence>
<evidence type="ECO:0000256" key="6">
    <source>
        <dbReference type="ARBA" id="ARBA00022777"/>
    </source>
</evidence>
<dbReference type="Proteomes" id="UP000015102">
    <property type="component" value="Unassembled WGS sequence"/>
</dbReference>
<protein>
    <recommendedName>
        <fullName evidence="2">Serine/threonine-protein kinase greatwall</fullName>
        <ecNumber evidence="1">2.7.11.1</ecNumber>
    </recommendedName>
    <alternativeName>
        <fullName evidence="8">Microtubule-associated serine/threonine-protein kinase-like</fullName>
    </alternativeName>
</protein>
<keyword evidence="6" id="KW-0418">Kinase</keyword>
<organism evidence="12 13">
    <name type="scientific">Megaselia scalaris</name>
    <name type="common">Humpbacked fly</name>
    <name type="synonym">Phora scalaris</name>
    <dbReference type="NCBI Taxonomy" id="36166"/>
    <lineage>
        <taxon>Eukaryota</taxon>
        <taxon>Metazoa</taxon>
        <taxon>Ecdysozoa</taxon>
        <taxon>Arthropoda</taxon>
        <taxon>Hexapoda</taxon>
        <taxon>Insecta</taxon>
        <taxon>Pterygota</taxon>
        <taxon>Neoptera</taxon>
        <taxon>Endopterygota</taxon>
        <taxon>Diptera</taxon>
        <taxon>Brachycera</taxon>
        <taxon>Muscomorpha</taxon>
        <taxon>Platypezoidea</taxon>
        <taxon>Phoridae</taxon>
        <taxon>Megaseliini</taxon>
        <taxon>Megaselia</taxon>
    </lineage>
</organism>
<keyword evidence="7" id="KW-0067">ATP-binding</keyword>
<evidence type="ECO:0000256" key="8">
    <source>
        <dbReference type="ARBA" id="ARBA00033099"/>
    </source>
</evidence>
<accession>T1H5C9</accession>
<dbReference type="STRING" id="36166.T1H5C9"/>
<evidence type="ECO:0000313" key="12">
    <source>
        <dbReference type="EnsemblMetazoa" id="MESCA011506-PA"/>
    </source>
</evidence>
<dbReference type="GO" id="GO:0035556">
    <property type="term" value="P:intracellular signal transduction"/>
    <property type="evidence" value="ECO:0007669"/>
    <property type="project" value="TreeGrafter"/>
</dbReference>